<dbReference type="AlphaFoldDB" id="A0A1S1QDH6"/>
<protein>
    <submittedName>
        <fullName evidence="1">Uncharacterized protein</fullName>
    </submittedName>
</protein>
<proteinExistence type="predicted"/>
<comment type="caution">
    <text evidence="1">The sequence shown here is derived from an EMBL/GenBank/DDBJ whole genome shotgun (WGS) entry which is preliminary data.</text>
</comment>
<sequence>MGCGVLGADKAQGLTDGSPIIVLYESENTAESSLDRVEASFLTLTESPGGLGVNGADFPGLADRWFGLRELRVEVTRPQTSVATRQAVWAFLLRSREVDAWKVAAVGMAMPALRHIAATLAPAYRGDVADLDAEVLTGFVEVFAGLPADAGGIPARLVFGGYRAGLAETESYRRPGTDLPVVEAVPPWPWLDARWLLAQATEREVISSEDARLLVVNRLRGVALAELSSRRFPGEELAVRRRRAERGLAAAVAVGDLGPGTGGGR</sequence>
<dbReference type="EMBL" id="MBLM01000143">
    <property type="protein sequence ID" value="OHV31639.1"/>
    <property type="molecule type" value="Genomic_DNA"/>
</dbReference>
<evidence type="ECO:0000313" key="2">
    <source>
        <dbReference type="Proteomes" id="UP000179627"/>
    </source>
</evidence>
<gene>
    <name evidence="1" type="ORF">CC117_25850</name>
</gene>
<accession>A0A1S1QDH6</accession>
<name>A0A1S1QDH6_9ACTN</name>
<dbReference type="OrthoDB" id="4164470at2"/>
<organism evidence="1 2">
    <name type="scientific">Parafrankia colletiae</name>
    <dbReference type="NCBI Taxonomy" id="573497"/>
    <lineage>
        <taxon>Bacteria</taxon>
        <taxon>Bacillati</taxon>
        <taxon>Actinomycetota</taxon>
        <taxon>Actinomycetes</taxon>
        <taxon>Frankiales</taxon>
        <taxon>Frankiaceae</taxon>
        <taxon>Parafrankia</taxon>
    </lineage>
</organism>
<reference evidence="2" key="1">
    <citation type="submission" date="2016-07" db="EMBL/GenBank/DDBJ databases">
        <title>Sequence Frankia sp. strain CcI1.17.</title>
        <authorList>
            <person name="Ghodhbane-Gtari F."/>
            <person name="Swanson E."/>
            <person name="Gueddou A."/>
            <person name="Morris K."/>
            <person name="Hezbri K."/>
            <person name="Ktari A."/>
            <person name="Nouioui I."/>
            <person name="Abebe-Akele F."/>
            <person name="Simpson S."/>
            <person name="Thomas K."/>
            <person name="Gtari M."/>
            <person name="Tisa L.S."/>
            <person name="Hurst S."/>
        </authorList>
    </citation>
    <scope>NUCLEOTIDE SEQUENCE [LARGE SCALE GENOMIC DNA]</scope>
    <source>
        <strain evidence="2">Cc1.17</strain>
    </source>
</reference>
<evidence type="ECO:0000313" key="1">
    <source>
        <dbReference type="EMBL" id="OHV31639.1"/>
    </source>
</evidence>
<dbReference type="Proteomes" id="UP000179627">
    <property type="component" value="Unassembled WGS sequence"/>
</dbReference>
<keyword evidence="2" id="KW-1185">Reference proteome</keyword>